<keyword evidence="7" id="KW-0479">Metal-binding</keyword>
<keyword evidence="14" id="KW-1185">Reference proteome</keyword>
<dbReference type="GO" id="GO:0019646">
    <property type="term" value="P:aerobic electron transport chain"/>
    <property type="evidence" value="ECO:0007669"/>
    <property type="project" value="TreeGrafter"/>
</dbReference>
<evidence type="ECO:0000313" key="13">
    <source>
        <dbReference type="EMBL" id="SDH20177.1"/>
    </source>
</evidence>
<dbReference type="NCBIfam" id="TIGR00203">
    <property type="entry name" value="cydB"/>
    <property type="match status" value="1"/>
</dbReference>
<comment type="similarity">
    <text evidence="2">Belongs to the cytochrome ubiquinol oxidase subunit 2 family.</text>
</comment>
<dbReference type="GO" id="GO:0016682">
    <property type="term" value="F:oxidoreductase activity, acting on diphenols and related substances as donors, oxygen as acceptor"/>
    <property type="evidence" value="ECO:0007669"/>
    <property type="project" value="TreeGrafter"/>
</dbReference>
<dbReference type="PIRSF" id="PIRSF000267">
    <property type="entry name" value="Cyt_oxidse_sub2"/>
    <property type="match status" value="1"/>
</dbReference>
<feature type="transmembrane region" description="Helical" evidence="12">
    <location>
        <begin position="203"/>
        <end position="222"/>
    </location>
</feature>
<evidence type="ECO:0000256" key="9">
    <source>
        <dbReference type="ARBA" id="ARBA00022989"/>
    </source>
</evidence>
<gene>
    <name evidence="13" type="ORF">SAMN05660652_01382</name>
</gene>
<feature type="transmembrane region" description="Helical" evidence="12">
    <location>
        <begin position="119"/>
        <end position="149"/>
    </location>
</feature>
<evidence type="ECO:0000256" key="5">
    <source>
        <dbReference type="ARBA" id="ARBA00022617"/>
    </source>
</evidence>
<keyword evidence="9 12" id="KW-1133">Transmembrane helix</keyword>
<feature type="transmembrane region" description="Helical" evidence="12">
    <location>
        <begin position="161"/>
        <end position="182"/>
    </location>
</feature>
<evidence type="ECO:0000256" key="4">
    <source>
        <dbReference type="ARBA" id="ARBA00022475"/>
    </source>
</evidence>
<evidence type="ECO:0000256" key="8">
    <source>
        <dbReference type="ARBA" id="ARBA00022982"/>
    </source>
</evidence>
<dbReference type="Proteomes" id="UP000198607">
    <property type="component" value="Unassembled WGS sequence"/>
</dbReference>
<evidence type="ECO:0000256" key="1">
    <source>
        <dbReference type="ARBA" id="ARBA00004651"/>
    </source>
</evidence>
<evidence type="ECO:0000256" key="11">
    <source>
        <dbReference type="ARBA" id="ARBA00023136"/>
    </source>
</evidence>
<evidence type="ECO:0000256" key="10">
    <source>
        <dbReference type="ARBA" id="ARBA00023004"/>
    </source>
</evidence>
<feature type="transmembrane region" description="Helical" evidence="12">
    <location>
        <begin position="9"/>
        <end position="25"/>
    </location>
</feature>
<dbReference type="GO" id="GO:0005886">
    <property type="term" value="C:plasma membrane"/>
    <property type="evidence" value="ECO:0007669"/>
    <property type="project" value="UniProtKB-SubCell"/>
</dbReference>
<evidence type="ECO:0000313" key="14">
    <source>
        <dbReference type="Proteomes" id="UP000198607"/>
    </source>
</evidence>
<evidence type="ECO:0000256" key="3">
    <source>
        <dbReference type="ARBA" id="ARBA00022448"/>
    </source>
</evidence>
<keyword evidence="3" id="KW-0813">Transport</keyword>
<keyword evidence="11 12" id="KW-0472">Membrane</keyword>
<evidence type="ECO:0000256" key="12">
    <source>
        <dbReference type="SAM" id="Phobius"/>
    </source>
</evidence>
<keyword evidence="10" id="KW-0408">Iron</keyword>
<dbReference type="Pfam" id="PF02322">
    <property type="entry name" value="Cyt_bd_oxida_II"/>
    <property type="match status" value="1"/>
</dbReference>
<keyword evidence="8" id="KW-0249">Electron transport</keyword>
<organism evidence="13 14">
    <name type="scientific">Propionivibrio dicarboxylicus</name>
    <dbReference type="NCBI Taxonomy" id="83767"/>
    <lineage>
        <taxon>Bacteria</taxon>
        <taxon>Pseudomonadati</taxon>
        <taxon>Pseudomonadota</taxon>
        <taxon>Betaproteobacteria</taxon>
        <taxon>Rhodocyclales</taxon>
        <taxon>Rhodocyclaceae</taxon>
        <taxon>Propionivibrio</taxon>
    </lineage>
</organism>
<proteinExistence type="inferred from homology"/>
<dbReference type="GO" id="GO:0070069">
    <property type="term" value="C:cytochrome complex"/>
    <property type="evidence" value="ECO:0007669"/>
    <property type="project" value="TreeGrafter"/>
</dbReference>
<keyword evidence="6 12" id="KW-0812">Transmembrane</keyword>
<feature type="transmembrane region" description="Helical" evidence="12">
    <location>
        <begin position="77"/>
        <end position="98"/>
    </location>
</feature>
<dbReference type="STRING" id="83767.SAMN05660652_01382"/>
<comment type="subcellular location">
    <subcellularLocation>
        <location evidence="1">Cell membrane</location>
        <topology evidence="1">Multi-pass membrane protein</topology>
    </subcellularLocation>
</comment>
<reference evidence="13 14" key="1">
    <citation type="submission" date="2016-10" db="EMBL/GenBank/DDBJ databases">
        <authorList>
            <person name="de Groot N.N."/>
        </authorList>
    </citation>
    <scope>NUCLEOTIDE SEQUENCE [LARGE SCALE GENOMIC DNA]</scope>
    <source>
        <strain evidence="13 14">DSM 5885</strain>
    </source>
</reference>
<dbReference type="GO" id="GO:0046872">
    <property type="term" value="F:metal ion binding"/>
    <property type="evidence" value="ECO:0007669"/>
    <property type="project" value="UniProtKB-KW"/>
</dbReference>
<dbReference type="InterPro" id="IPR003317">
    <property type="entry name" value="Cyt-d_oxidase_su2"/>
</dbReference>
<evidence type="ECO:0000256" key="6">
    <source>
        <dbReference type="ARBA" id="ARBA00022692"/>
    </source>
</evidence>
<evidence type="ECO:0000256" key="2">
    <source>
        <dbReference type="ARBA" id="ARBA00007543"/>
    </source>
</evidence>
<feature type="transmembrane region" description="Helical" evidence="12">
    <location>
        <begin position="263"/>
        <end position="282"/>
    </location>
</feature>
<dbReference type="PANTHER" id="PTHR43141">
    <property type="entry name" value="CYTOCHROME BD2 SUBUNIT II"/>
    <property type="match status" value="1"/>
</dbReference>
<dbReference type="OrthoDB" id="9776710at2"/>
<feature type="transmembrane region" description="Helical" evidence="12">
    <location>
        <begin position="334"/>
        <end position="356"/>
    </location>
</feature>
<keyword evidence="5" id="KW-0349">Heme</keyword>
<name>A0A1G8AH04_9RHOO</name>
<dbReference type="GO" id="GO:0009055">
    <property type="term" value="F:electron transfer activity"/>
    <property type="evidence" value="ECO:0007669"/>
    <property type="project" value="TreeGrafter"/>
</dbReference>
<sequence length="378" mass="41110">MLDYTTLKLVWWALVGVLLFGFAVMDGHDMGVGTLLPFVGRSDDERRAVLNSVGPHWEGNQVWFITAGGALFAAWPLVYAAVFSGFYIAMLAVLWALFFRPVGFDYRSKLADKRWRQAWDWGIFVGSAVPALVFGVAFGNVILGIPFHFEDTMLPVYSGSFWQLFSPFALVAGVVSLSMLVFHGANYLIVRTEGDIQRRAQRAATLAGVVMLLGFALGGVMANTMSGYVVTSPIDTGAGLNPLDKEVVRQAGAWMANFHAHPALFAFPALGFVGGLLGIVFARVARGVIAFICSALAELGIIATAGIAIFPFVLPSSTDPHSSLTLWDCVSSQRTLGVMFWVALIMTPIIVAYTGWAYRVMRGKVTVEYIKANDHSTY</sequence>
<dbReference type="AlphaFoldDB" id="A0A1G8AH04"/>
<dbReference type="PANTHER" id="PTHR43141:SF5">
    <property type="entry name" value="CYTOCHROME BD-I UBIQUINOL OXIDASE SUBUNIT 2"/>
    <property type="match status" value="1"/>
</dbReference>
<feature type="transmembrane region" description="Helical" evidence="12">
    <location>
        <begin position="289"/>
        <end position="314"/>
    </location>
</feature>
<protein>
    <submittedName>
        <fullName evidence="13">Cytochrome bd-I ubiquinol oxidase subunit 2 apoprotein</fullName>
    </submittedName>
</protein>
<keyword evidence="4" id="KW-1003">Cell membrane</keyword>
<accession>A0A1G8AH04</accession>
<dbReference type="RefSeq" id="WP_091935845.1">
    <property type="nucleotide sequence ID" value="NZ_FNCY01000004.1"/>
</dbReference>
<evidence type="ECO:0000256" key="7">
    <source>
        <dbReference type="ARBA" id="ARBA00022723"/>
    </source>
</evidence>
<dbReference type="EMBL" id="FNCY01000004">
    <property type="protein sequence ID" value="SDH20177.1"/>
    <property type="molecule type" value="Genomic_DNA"/>
</dbReference>